<keyword evidence="7" id="KW-0255">Endonuclease</keyword>
<accession>A0ABU2BA52</accession>
<dbReference type="EC" id="3.1.-.-" evidence="7"/>
<keyword evidence="5" id="KW-0051">Antiviral defense</keyword>
<dbReference type="InterPro" id="IPR054712">
    <property type="entry name" value="Cas3-like_dom"/>
</dbReference>
<keyword evidence="8" id="KW-1185">Reference proteome</keyword>
<dbReference type="InterPro" id="IPR006483">
    <property type="entry name" value="CRISPR-assoc_Cas3_HD"/>
</dbReference>
<evidence type="ECO:0000259" key="6">
    <source>
        <dbReference type="PROSITE" id="PS51643"/>
    </source>
</evidence>
<comment type="caution">
    <text evidence="7">The sequence shown here is derived from an EMBL/GenBank/DDBJ whole genome shotgun (WGS) entry which is preliminary data.</text>
</comment>
<evidence type="ECO:0000256" key="5">
    <source>
        <dbReference type="ARBA" id="ARBA00023118"/>
    </source>
</evidence>
<evidence type="ECO:0000256" key="2">
    <source>
        <dbReference type="ARBA" id="ARBA00022801"/>
    </source>
</evidence>
<dbReference type="SUPFAM" id="SSF52540">
    <property type="entry name" value="P-loop containing nucleoside triphosphate hydrolases"/>
    <property type="match status" value="1"/>
</dbReference>
<protein>
    <submittedName>
        <fullName evidence="7">CRISPR-associated endonuclease/helicase Cas3</fullName>
        <ecNumber evidence="7">3.1.-.-</ecNumber>
        <ecNumber evidence="7">3.6.4.-</ecNumber>
    </submittedName>
</protein>
<dbReference type="Pfam" id="PF22590">
    <property type="entry name" value="Cas3-like_C_2"/>
    <property type="match status" value="1"/>
</dbReference>
<gene>
    <name evidence="7" type="ORF">J2S37_002055</name>
</gene>
<dbReference type="Gene3D" id="1.10.3210.10">
    <property type="entry name" value="Hypothetical protein af1432"/>
    <property type="match status" value="1"/>
</dbReference>
<keyword evidence="2 7" id="KW-0378">Hydrolase</keyword>
<dbReference type="Gene3D" id="3.40.50.300">
    <property type="entry name" value="P-loop containing nucleotide triphosphate hydrolases"/>
    <property type="match status" value="1"/>
</dbReference>
<evidence type="ECO:0000256" key="4">
    <source>
        <dbReference type="ARBA" id="ARBA00022840"/>
    </source>
</evidence>
<sequence length="1228" mass="136397">MLKRDFPTFADFFQEVHGFAPYNWQIELSNFVASTGKFPDRIAIPTGLGKTSAIDVAVWALAKQIVERVPRSIGQRIFHVVERRIVVDGAYQHVERLQEAVTKGETPAVRAVASALSSLQHSAQMSPLGITSFHGSKHDQFDWLDVNGAKIIVTTATQFTMRVLGQAPGVSSATRPIHAALTALDSVVLFDEPQLAAVQVSTLRDVAEIQAPRCEKLGVPPMQISLLGATIPPELVRDHDSQIHVNVKKESKHLQILWKALRPVMVERLMAQNPNKTVQAITESIVTSVFNFYDRTPQKDAKAAVVVNSVQQARLIAEKLESEFRKRKDSRQVKLITSRIRAADRPKESSEIVSPNHILVATQTVEVGADFSVDFLATELAPWPSLIQRFGRLNRNGQSQNPQGLVVIPLLENKDAVIGSDASKAVYGEEPLLATKELLALMTEENQSISASLCDVHEALEHTPNELLKRVWPAPARTAKFTFEIAKHFLATTTPYSPPLDVDAWLTGPDSTKRAELVTIAWRADLNTLQTCVLQPAETIELSIHEVLAFLGEDHRADSLITDIDLHSFAPNKLNKEKIEEKLNRIRVSFGDQWFTPEKLSDLRPGCTIVFATCLGGYSPSLGFLPNNAHCCTMEVPDVSLALALENSQPFWAPLNANTYISAGGENWDEIDELLNNTEILRRERRSLIAEHIRLSFPQFGSARVRFTKQGKSVLLCRNSGKDSHSNNNCVTLAEHSTQVKKLTEQKLSYFDIDSQLREDLLDAAFLHDHGKAIDSFQMMLGKLAHDPLLAKSYNRHSISSSLALLPESYDHASAAAIAAEKVGFSPLVCHLIASHHGGARGVNRLNAATAKWINRFVALSGEFGLWGLCWLESVLRISDWEASAFPDPSVSPLSLNTDVINHIQHSGVRPDHDFCHDFVLKETPLLGLALRKAKTLNWFASMGVLSFVSLYDEKARLEFRNGVPIILSNTDIDTIFNKFYDFWQGFVVSTNKILKELANSKLSTKNQKLKISPALVDYLEKHDWPDDYKRIATALWCSHLPRDSVKEEYVVPRWINPSTGEEVPQCVCSDTYLLPLSLLARNSSAFNYPDSFDVSVLWSAGKGWSHETELRGAGGLDMASDGSSNLATDSLSRSLVVPLALFGVLSLGKTLAPYGNGTFSFRRGSSVVFNKYQLPIVERESFTISEFEFLIRVAPELISHQLLIADVSTRANEKMWASTNSRITRIE</sequence>
<dbReference type="Pfam" id="PF18019">
    <property type="entry name" value="Cas3_HD"/>
    <property type="match status" value="1"/>
</dbReference>
<evidence type="ECO:0000313" key="8">
    <source>
        <dbReference type="Proteomes" id="UP001183619"/>
    </source>
</evidence>
<dbReference type="RefSeq" id="WP_277104377.1">
    <property type="nucleotide sequence ID" value="NZ_BAAAJS010000010.1"/>
</dbReference>
<dbReference type="InterPro" id="IPR027417">
    <property type="entry name" value="P-loop_NTPase"/>
</dbReference>
<feature type="domain" description="HD Cas3-type" evidence="6">
    <location>
        <begin position="726"/>
        <end position="904"/>
    </location>
</feature>
<keyword evidence="4" id="KW-0067">ATP-binding</keyword>
<proteinExistence type="predicted"/>
<dbReference type="GO" id="GO:0016787">
    <property type="term" value="F:hydrolase activity"/>
    <property type="evidence" value="ECO:0007669"/>
    <property type="project" value="UniProtKB-KW"/>
</dbReference>
<evidence type="ECO:0000256" key="1">
    <source>
        <dbReference type="ARBA" id="ARBA00022741"/>
    </source>
</evidence>
<dbReference type="EC" id="3.6.4.-" evidence="7"/>
<evidence type="ECO:0000256" key="3">
    <source>
        <dbReference type="ARBA" id="ARBA00022806"/>
    </source>
</evidence>
<keyword evidence="3" id="KW-0347">Helicase</keyword>
<dbReference type="PROSITE" id="PS51643">
    <property type="entry name" value="HD_CAS3"/>
    <property type="match status" value="1"/>
</dbReference>
<dbReference type="Proteomes" id="UP001183619">
    <property type="component" value="Unassembled WGS sequence"/>
</dbReference>
<evidence type="ECO:0000313" key="7">
    <source>
        <dbReference type="EMBL" id="MDR7355517.1"/>
    </source>
</evidence>
<name>A0ABU2BA52_9CORY</name>
<organism evidence="7 8">
    <name type="scientific">Corynebacterium felinum</name>
    <dbReference type="NCBI Taxonomy" id="131318"/>
    <lineage>
        <taxon>Bacteria</taxon>
        <taxon>Bacillati</taxon>
        <taxon>Actinomycetota</taxon>
        <taxon>Actinomycetes</taxon>
        <taxon>Mycobacteriales</taxon>
        <taxon>Corynebacteriaceae</taxon>
        <taxon>Corynebacterium</taxon>
    </lineage>
</organism>
<dbReference type="EMBL" id="JAVDYF010000001">
    <property type="protein sequence ID" value="MDR7355517.1"/>
    <property type="molecule type" value="Genomic_DNA"/>
</dbReference>
<dbReference type="GO" id="GO:0004519">
    <property type="term" value="F:endonuclease activity"/>
    <property type="evidence" value="ECO:0007669"/>
    <property type="project" value="UniProtKB-KW"/>
</dbReference>
<reference evidence="7 8" key="1">
    <citation type="submission" date="2023-07" db="EMBL/GenBank/DDBJ databases">
        <title>Sequencing the genomes of 1000 actinobacteria strains.</title>
        <authorList>
            <person name="Klenk H.-P."/>
        </authorList>
    </citation>
    <scope>NUCLEOTIDE SEQUENCE [LARGE SCALE GENOMIC DNA]</scope>
    <source>
        <strain evidence="7 8">DSM 44508</strain>
    </source>
</reference>
<keyword evidence="1" id="KW-0547">Nucleotide-binding</keyword>
<keyword evidence="7" id="KW-0540">Nuclease</keyword>
<dbReference type="InterPro" id="IPR001650">
    <property type="entry name" value="Helicase_C-like"/>
</dbReference>
<dbReference type="SUPFAM" id="SSF109604">
    <property type="entry name" value="HD-domain/PDEase-like"/>
    <property type="match status" value="1"/>
</dbReference>
<dbReference type="SMART" id="SM00490">
    <property type="entry name" value="HELICc"/>
    <property type="match status" value="1"/>
</dbReference>